<dbReference type="Pfam" id="PF11751">
    <property type="entry name" value="PorP_SprF"/>
    <property type="match status" value="1"/>
</dbReference>
<gene>
    <name evidence="2" type="ORF">GENT5_17900</name>
</gene>
<evidence type="ECO:0008006" key="4">
    <source>
        <dbReference type="Google" id="ProtNLM"/>
    </source>
</evidence>
<organism evidence="2 3">
    <name type="scientific">Flavobacterium ammoniigenes</name>
    <dbReference type="NCBI Taxonomy" id="1751095"/>
    <lineage>
        <taxon>Bacteria</taxon>
        <taxon>Pseudomonadati</taxon>
        <taxon>Bacteroidota</taxon>
        <taxon>Flavobacteriia</taxon>
        <taxon>Flavobacteriales</taxon>
        <taxon>Flavobacteriaceae</taxon>
        <taxon>Flavobacterium</taxon>
    </lineage>
</organism>
<name>A0ABM7V7E4_9FLAO</name>
<evidence type="ECO:0000313" key="3">
    <source>
        <dbReference type="Proteomes" id="UP001319867"/>
    </source>
</evidence>
<proteinExistence type="predicted"/>
<feature type="chain" id="PRO_5045194018" description="Type IX secretion system membrane protein, PorP/SprF family" evidence="1">
    <location>
        <begin position="23"/>
        <end position="338"/>
    </location>
</feature>
<dbReference type="EMBL" id="AP025184">
    <property type="protein sequence ID" value="BDB55485.1"/>
    <property type="molecule type" value="Genomic_DNA"/>
</dbReference>
<dbReference type="InterPro" id="IPR019861">
    <property type="entry name" value="PorP/SprF_Bacteroidetes"/>
</dbReference>
<dbReference type="Proteomes" id="UP001319867">
    <property type="component" value="Chromosome"/>
</dbReference>
<reference evidence="2 3" key="1">
    <citation type="journal article" date="2022" name="Int. J. Syst. Evol. Microbiol.">
        <title>Flavobacterium ammonificans sp. nov. and Flavobacterium ammoniigenes sp. nov., ammonifying bacteria isolated from surface river water.</title>
        <authorList>
            <person name="Watanabe K."/>
            <person name="Kitamura T."/>
            <person name="Ogata Y."/>
            <person name="Shindo C."/>
            <person name="Suda W."/>
        </authorList>
    </citation>
    <scope>NUCLEOTIDE SEQUENCE [LARGE SCALE GENOMIC DNA]</scope>
    <source>
        <strain evidence="2 3">GENT5</strain>
    </source>
</reference>
<feature type="signal peptide" evidence="1">
    <location>
        <begin position="1"/>
        <end position="22"/>
    </location>
</feature>
<evidence type="ECO:0000256" key="1">
    <source>
        <dbReference type="SAM" id="SignalP"/>
    </source>
</evidence>
<keyword evidence="1" id="KW-0732">Signal</keyword>
<protein>
    <recommendedName>
        <fullName evidence="4">Type IX secretion system membrane protein, PorP/SprF family</fullName>
    </recommendedName>
</protein>
<accession>A0ABM7V7E4</accession>
<reference evidence="2 3" key="2">
    <citation type="journal article" date="2022" name="Microorganisms">
        <title>Complete Genome Sequences of Two Flavobacterium ammonificans Strains and a Flavobacterium ammoniigenes Strain of Ammonifying Bacterioplankton Isolated from Surface River Water.</title>
        <authorList>
            <person name="Suda W."/>
            <person name="Ogata Y."/>
            <person name="Shindo C."/>
            <person name="Watanabe K."/>
        </authorList>
    </citation>
    <scope>NUCLEOTIDE SEQUENCE [LARGE SCALE GENOMIC DNA]</scope>
    <source>
        <strain evidence="2 3">GENT5</strain>
    </source>
</reference>
<sequence>MIMKIKNIYTLFLFVAIQSAFSQDFAVKNQNKVMGTLNPSFYGFGDSSKAGAIYSTEGYNEGSKIETRFGFANHFFADNDFSLAFDVNSTKISQLGFSINEAKLHYIYNTRLSYEWTFNPSISVGYGNSRLDYSSLVFEDQINVLTGYIAEVSRDPVNIDNKINYLDVGAAAVVHNNRNLFFGLSIKHINRPETSFNSQASNKKDMLMSFQTGYEKDINQYGQSAFLPENSYLYLYNSFTKQGTKSRFDLYQELILGNISFGINEHFNKYDGFSVSQIGTSLSIFIEEIEVGANYSFDMGSKKTVGASYTSFELYLTFDFNPFKKNRRGNNSRFYDMQ</sequence>
<keyword evidence="3" id="KW-1185">Reference proteome</keyword>
<evidence type="ECO:0000313" key="2">
    <source>
        <dbReference type="EMBL" id="BDB55485.1"/>
    </source>
</evidence>